<comment type="cofactor">
    <cofactor evidence="1">
        <name>FMN</name>
        <dbReference type="ChEBI" id="CHEBI:58210"/>
    </cofactor>
</comment>
<dbReference type="InterPro" id="IPR036188">
    <property type="entry name" value="FAD/NAD-bd_sf"/>
</dbReference>
<dbReference type="InterPro" id="IPR051793">
    <property type="entry name" value="NADH:flavin_oxidoreductase"/>
</dbReference>
<dbReference type="GO" id="GO:0046872">
    <property type="term" value="F:metal ion binding"/>
    <property type="evidence" value="ECO:0007669"/>
    <property type="project" value="UniProtKB-KW"/>
</dbReference>
<dbReference type="EMBL" id="RXIL01000066">
    <property type="protein sequence ID" value="RZN69865.1"/>
    <property type="molecule type" value="Genomic_DNA"/>
</dbReference>
<evidence type="ECO:0000256" key="4">
    <source>
        <dbReference type="ARBA" id="ARBA00022630"/>
    </source>
</evidence>
<dbReference type="GO" id="GO:0010181">
    <property type="term" value="F:FMN binding"/>
    <property type="evidence" value="ECO:0007669"/>
    <property type="project" value="InterPro"/>
</dbReference>
<feature type="domain" description="NADH:flavin oxidoreductase/NADH oxidase N-terminal" evidence="10">
    <location>
        <begin position="6"/>
        <end position="359"/>
    </location>
</feature>
<comment type="similarity">
    <text evidence="3">In the N-terminal section; belongs to the NADH:flavin oxidoreductase/NADH oxidase family.</text>
</comment>
<keyword evidence="6" id="KW-0479">Metal-binding</keyword>
<gene>
    <name evidence="12" type="ORF">EF807_04040</name>
</gene>
<dbReference type="SUPFAM" id="SSF51395">
    <property type="entry name" value="FMN-linked oxidoreductases"/>
    <property type="match status" value="1"/>
</dbReference>
<evidence type="ECO:0000259" key="10">
    <source>
        <dbReference type="Pfam" id="PF00724"/>
    </source>
</evidence>
<dbReference type="PRINTS" id="PR00469">
    <property type="entry name" value="PNDRDTASEII"/>
</dbReference>
<keyword evidence="5" id="KW-0288">FMN</keyword>
<organism evidence="12 13">
    <name type="scientific">Candidatus Methanolliviera hydrocarbonicum</name>
    <dbReference type="NCBI Taxonomy" id="2491085"/>
    <lineage>
        <taxon>Archaea</taxon>
        <taxon>Methanobacteriati</taxon>
        <taxon>Methanobacteriota</taxon>
        <taxon>Candidatus Methanoliparia</taxon>
        <taxon>Candidatus Methanoliparales</taxon>
        <taxon>Candidatus Methanollivieraceae</taxon>
        <taxon>Candidatus Methanolliviera</taxon>
    </lineage>
</organism>
<comment type="caution">
    <text evidence="12">The sequence shown here is derived from an EMBL/GenBank/DDBJ whole genome shotgun (WGS) entry which is preliminary data.</text>
</comment>
<evidence type="ECO:0000256" key="1">
    <source>
        <dbReference type="ARBA" id="ARBA00001917"/>
    </source>
</evidence>
<accession>A0A520KX38</accession>
<dbReference type="InterPro" id="IPR023753">
    <property type="entry name" value="FAD/NAD-binding_dom"/>
</dbReference>
<dbReference type="Pfam" id="PF00724">
    <property type="entry name" value="Oxidored_FMN"/>
    <property type="match status" value="1"/>
</dbReference>
<evidence type="ECO:0000256" key="2">
    <source>
        <dbReference type="ARBA" id="ARBA00001966"/>
    </source>
</evidence>
<proteinExistence type="inferred from homology"/>
<dbReference type="AlphaFoldDB" id="A0A520KX38"/>
<evidence type="ECO:0000313" key="13">
    <source>
        <dbReference type="Proteomes" id="UP000320766"/>
    </source>
</evidence>
<evidence type="ECO:0000256" key="5">
    <source>
        <dbReference type="ARBA" id="ARBA00022643"/>
    </source>
</evidence>
<name>A0A520KX38_9EURY</name>
<dbReference type="InterPro" id="IPR001155">
    <property type="entry name" value="OxRdtase_FMN_N"/>
</dbReference>
<dbReference type="InterPro" id="IPR013785">
    <property type="entry name" value="Aldolase_TIM"/>
</dbReference>
<dbReference type="GO" id="GO:0016491">
    <property type="term" value="F:oxidoreductase activity"/>
    <property type="evidence" value="ECO:0007669"/>
    <property type="project" value="UniProtKB-KW"/>
</dbReference>
<keyword evidence="4" id="KW-0285">Flavoprotein</keyword>
<comment type="cofactor">
    <cofactor evidence="2">
        <name>[4Fe-4S] cluster</name>
        <dbReference type="ChEBI" id="CHEBI:49883"/>
    </cofactor>
</comment>
<protein>
    <submittedName>
        <fullName evidence="12">2-enoate reductase</fullName>
    </submittedName>
</protein>
<feature type="domain" description="FAD/NAD(P)-binding" evidence="11">
    <location>
        <begin position="407"/>
        <end position="647"/>
    </location>
</feature>
<dbReference type="Gene3D" id="3.50.50.60">
    <property type="entry name" value="FAD/NAD(P)-binding domain"/>
    <property type="match status" value="1"/>
</dbReference>
<dbReference type="PANTHER" id="PTHR42917:SF2">
    <property type="entry name" value="2,4-DIENOYL-COA REDUCTASE [(2E)-ENOYL-COA-PRODUCING]"/>
    <property type="match status" value="1"/>
</dbReference>
<sequence length="666" mass="73181">MKKFEKIFEAVKIGRETIRNRIALAPMGNLGLINPDGSFSQRGIDYFTERAIGEVGLIITGVVKVENEVDFLGTDSINLIPIANSTTSSSFSKLADSMHRYGSKLFVQLTAGFGRVLPGLGIDLGIKPVSASEIPAFWRPDVMTRAISTSEVEGMVEAFGRAAKILATTGVDGIELHGHEGYLFDQFTTAIWNKRDDKYGGDLEDRLTFPIEALNSIKDGAGKDFPVIYRFGLKHYIKGLHAGALKDEDFKEAGRDIEEGIEMAKLLEKAGFDALEVDAGCYDSWYWAHPPTYQPHGCMADMAERVKKVVDLPVLTVGRLGIPELAETILEEERADMVVLGRALLSDPHWVKKVREGRVEDIRPCIGCHDGCLYRIYEDFRPLSCAVAPTTGREKIYGIEPTKESKKVLIAGGGPAGMEAARVLSIRGHDVTLYEKSDALGGHLIEAGIPEFKADIKRLLKWYKIQLDKLKVKIKLKTEVTSQLIRDKKPDVLIVAAGSTPIIPKMPGIEKQKVITAIDLLLGKKKSGERVVVLGGGLVGCETALWLAEQGKETTVVEMLPEVATGICHANRVMLLDLLAKNEVDVITKMTIQEITDGGVLSIDKDLNKTVIECDTVVLAVGLKPSNEIYNSMDKEISHIYAIGDCKEARKIMDAIWEGYDVSRTI</sequence>
<evidence type="ECO:0000313" key="12">
    <source>
        <dbReference type="EMBL" id="RZN69865.1"/>
    </source>
</evidence>
<dbReference type="GO" id="GO:0051536">
    <property type="term" value="F:iron-sulfur cluster binding"/>
    <property type="evidence" value="ECO:0007669"/>
    <property type="project" value="UniProtKB-KW"/>
</dbReference>
<dbReference type="PANTHER" id="PTHR42917">
    <property type="entry name" value="2,4-DIENOYL-COA REDUCTASE"/>
    <property type="match status" value="1"/>
</dbReference>
<dbReference type="Proteomes" id="UP000320766">
    <property type="component" value="Unassembled WGS sequence"/>
</dbReference>
<evidence type="ECO:0000256" key="3">
    <source>
        <dbReference type="ARBA" id="ARBA00011048"/>
    </source>
</evidence>
<dbReference type="SUPFAM" id="SSF51905">
    <property type="entry name" value="FAD/NAD(P)-binding domain"/>
    <property type="match status" value="1"/>
</dbReference>
<keyword evidence="7" id="KW-0560">Oxidoreductase</keyword>
<keyword evidence="9" id="KW-0411">Iron-sulfur</keyword>
<evidence type="ECO:0000259" key="11">
    <source>
        <dbReference type="Pfam" id="PF07992"/>
    </source>
</evidence>
<dbReference type="Gene3D" id="3.40.50.720">
    <property type="entry name" value="NAD(P)-binding Rossmann-like Domain"/>
    <property type="match status" value="1"/>
</dbReference>
<evidence type="ECO:0000256" key="7">
    <source>
        <dbReference type="ARBA" id="ARBA00023002"/>
    </source>
</evidence>
<keyword evidence="8" id="KW-0408">Iron</keyword>
<evidence type="ECO:0000256" key="8">
    <source>
        <dbReference type="ARBA" id="ARBA00023004"/>
    </source>
</evidence>
<reference evidence="12 13" key="1">
    <citation type="journal article" date="2019" name="Nat. Microbiol.">
        <title>Wide diversity of methane and short-chain alkane metabolisms in uncultured archaea.</title>
        <authorList>
            <person name="Borrel G."/>
            <person name="Adam P.S."/>
            <person name="McKay L.J."/>
            <person name="Chen L.X."/>
            <person name="Sierra-Garcia I.N."/>
            <person name="Sieber C.M."/>
            <person name="Letourneur Q."/>
            <person name="Ghozlane A."/>
            <person name="Andersen G.L."/>
            <person name="Li W.J."/>
            <person name="Hallam S.J."/>
            <person name="Muyzer G."/>
            <person name="de Oliveira V.M."/>
            <person name="Inskeep W.P."/>
            <person name="Banfield J.F."/>
            <person name="Gribaldo S."/>
        </authorList>
    </citation>
    <scope>NUCLEOTIDE SEQUENCE [LARGE SCALE GENOMIC DNA]</scope>
    <source>
        <strain evidence="12">NM1b</strain>
    </source>
</reference>
<evidence type="ECO:0000256" key="9">
    <source>
        <dbReference type="ARBA" id="ARBA00023014"/>
    </source>
</evidence>
<dbReference type="Pfam" id="PF07992">
    <property type="entry name" value="Pyr_redox_2"/>
    <property type="match status" value="1"/>
</dbReference>
<dbReference type="Gene3D" id="3.20.20.70">
    <property type="entry name" value="Aldolase class I"/>
    <property type="match status" value="1"/>
</dbReference>
<evidence type="ECO:0000256" key="6">
    <source>
        <dbReference type="ARBA" id="ARBA00022723"/>
    </source>
</evidence>
<dbReference type="PRINTS" id="PR00368">
    <property type="entry name" value="FADPNR"/>
</dbReference>